<comment type="pathway">
    <text evidence="1">Cofactor biosynthesis; adenosylcobalamin biosynthesis.</text>
</comment>
<dbReference type="NCBIfam" id="TIGR00715">
    <property type="entry name" value="precor6x_red"/>
    <property type="match status" value="1"/>
</dbReference>
<evidence type="ECO:0000313" key="5">
    <source>
        <dbReference type="Proteomes" id="UP000746471"/>
    </source>
</evidence>
<evidence type="ECO:0000256" key="1">
    <source>
        <dbReference type="ARBA" id="ARBA00004953"/>
    </source>
</evidence>
<name>A0ABS5PPP9_9FIRM</name>
<evidence type="ECO:0000313" key="4">
    <source>
        <dbReference type="EMBL" id="MBS7527160.1"/>
    </source>
</evidence>
<dbReference type="Pfam" id="PF02571">
    <property type="entry name" value="CbiJ"/>
    <property type="match status" value="1"/>
</dbReference>
<protein>
    <submittedName>
        <fullName evidence="4">Precorrin-6A reductase</fullName>
        <ecNumber evidence="4">1.3.1.54</ecNumber>
    </submittedName>
</protein>
<dbReference type="EMBL" id="JAHBCL010000017">
    <property type="protein sequence ID" value="MBS7527160.1"/>
    <property type="molecule type" value="Genomic_DNA"/>
</dbReference>
<comment type="caution">
    <text evidence="4">The sequence shown here is derived from an EMBL/GenBank/DDBJ whole genome shotgun (WGS) entry which is preliminary data.</text>
</comment>
<dbReference type="RefSeq" id="WP_213237021.1">
    <property type="nucleotide sequence ID" value="NZ_JAHBCL010000017.1"/>
</dbReference>
<evidence type="ECO:0000256" key="3">
    <source>
        <dbReference type="ARBA" id="ARBA00023002"/>
    </source>
</evidence>
<accession>A0ABS5PPP9</accession>
<reference evidence="4 5" key="1">
    <citation type="submission" date="2021-05" db="EMBL/GenBank/DDBJ databases">
        <title>Fusibacter ferrireducens sp. nov., an anaerobic, sulfur- and Fe-reducing bacterium isolated from the mangrove sediment.</title>
        <authorList>
            <person name="Qiu D."/>
        </authorList>
    </citation>
    <scope>NUCLEOTIDE SEQUENCE [LARGE SCALE GENOMIC DNA]</scope>
    <source>
        <strain evidence="4 5">DSM 12116</strain>
    </source>
</reference>
<dbReference type="Proteomes" id="UP000746471">
    <property type="component" value="Unassembled WGS sequence"/>
</dbReference>
<dbReference type="GO" id="GO:0016994">
    <property type="term" value="F:precorrin-6A reductase activity"/>
    <property type="evidence" value="ECO:0007669"/>
    <property type="project" value="UniProtKB-EC"/>
</dbReference>
<keyword evidence="5" id="KW-1185">Reference proteome</keyword>
<evidence type="ECO:0000256" key="2">
    <source>
        <dbReference type="ARBA" id="ARBA00022573"/>
    </source>
</evidence>
<dbReference type="PANTHER" id="PTHR36925">
    <property type="entry name" value="COBALT-PRECORRIN-6A REDUCTASE"/>
    <property type="match status" value="1"/>
</dbReference>
<dbReference type="InterPro" id="IPR003723">
    <property type="entry name" value="Precorrin-6x_reduct"/>
</dbReference>
<keyword evidence="3 4" id="KW-0560">Oxidoreductase</keyword>
<dbReference type="EC" id="1.3.1.54" evidence="4"/>
<proteinExistence type="predicted"/>
<dbReference type="PROSITE" id="PS51014">
    <property type="entry name" value="COBK_CBIJ"/>
    <property type="match status" value="1"/>
</dbReference>
<sequence length="259" mass="28660">MILILGGTHEGREIAEKLNQMDRDYILSVTTTLGYDLYRETARQCVVQKFTEETLSSFIQSEHIELIIDATHPHAAEIKKTASRCAAKNHIAYWRYARRVQSVAHPAVTSNTHFKTFEDITAAITYLKETAADDARILVTGTKHIPAFLEAFSPNQCVFRIMPGMESMAACIQNGVPTGNIIAVKAPCPAFLNRSFFKAYNIHYFVFKNSGAGSAFDANLESLSESNVTGIIIEPETIISAVVIENVSALEAAMLQNHF</sequence>
<gene>
    <name evidence="4" type="primary">cobK</name>
    <name evidence="4" type="ORF">KHM83_10760</name>
</gene>
<organism evidence="4 5">
    <name type="scientific">Fusibacter paucivorans</name>
    <dbReference type="NCBI Taxonomy" id="76009"/>
    <lineage>
        <taxon>Bacteria</taxon>
        <taxon>Bacillati</taxon>
        <taxon>Bacillota</taxon>
        <taxon>Clostridia</taxon>
        <taxon>Eubacteriales</taxon>
        <taxon>Eubacteriales Family XII. Incertae Sedis</taxon>
        <taxon>Fusibacter</taxon>
    </lineage>
</organism>
<dbReference type="PANTHER" id="PTHR36925:SF1">
    <property type="entry name" value="COBALT-PRECORRIN-6A REDUCTASE"/>
    <property type="match status" value="1"/>
</dbReference>
<keyword evidence="2" id="KW-0169">Cobalamin biosynthesis</keyword>